<dbReference type="GO" id="GO:0005506">
    <property type="term" value="F:iron ion binding"/>
    <property type="evidence" value="ECO:0007669"/>
    <property type="project" value="InterPro"/>
</dbReference>
<dbReference type="PROSITE" id="PS50903">
    <property type="entry name" value="RUBREDOXIN_LIKE"/>
    <property type="match status" value="1"/>
</dbReference>
<dbReference type="PIRSF" id="PIRSF000071">
    <property type="entry name" value="Rubredoxin"/>
    <property type="match status" value="1"/>
</dbReference>
<evidence type="ECO:0000313" key="10">
    <source>
        <dbReference type="Proteomes" id="UP000671852"/>
    </source>
</evidence>
<evidence type="ECO:0000256" key="6">
    <source>
        <dbReference type="PIRNR" id="PIRNR000071"/>
    </source>
</evidence>
<evidence type="ECO:0000256" key="5">
    <source>
        <dbReference type="ARBA" id="ARBA00023004"/>
    </source>
</evidence>
<dbReference type="EMBL" id="CP046072">
    <property type="protein sequence ID" value="QSZ43026.1"/>
    <property type="molecule type" value="Genomic_DNA"/>
</dbReference>
<evidence type="ECO:0000256" key="4">
    <source>
        <dbReference type="ARBA" id="ARBA00022982"/>
    </source>
</evidence>
<feature type="binding site" evidence="7">
    <location>
        <position position="12"/>
    </location>
    <ligand>
        <name>Fe cation</name>
        <dbReference type="ChEBI" id="CHEBI:24875"/>
    </ligand>
</feature>
<reference evidence="9" key="1">
    <citation type="submission" date="2019-11" db="EMBL/GenBank/DDBJ databases">
        <authorList>
            <person name="Kojima H."/>
        </authorList>
    </citation>
    <scope>NUCLEOTIDE SEQUENCE</scope>
    <source>
        <strain evidence="9">H1576</strain>
    </source>
</reference>
<dbReference type="GO" id="GO:0043448">
    <property type="term" value="P:alkane catabolic process"/>
    <property type="evidence" value="ECO:0007669"/>
    <property type="project" value="TreeGrafter"/>
</dbReference>
<dbReference type="Proteomes" id="UP000671852">
    <property type="component" value="Chromosome"/>
</dbReference>
<feature type="binding site" evidence="7">
    <location>
        <position position="45"/>
    </location>
    <ligand>
        <name>Fe cation</name>
        <dbReference type="ChEBI" id="CHEBI:24875"/>
    </ligand>
</feature>
<feature type="domain" description="Rubredoxin-like" evidence="8">
    <location>
        <begin position="4"/>
        <end position="55"/>
    </location>
</feature>
<evidence type="ECO:0000313" key="9">
    <source>
        <dbReference type="EMBL" id="QSZ43026.1"/>
    </source>
</evidence>
<dbReference type="Gene3D" id="2.20.28.10">
    <property type="match status" value="1"/>
</dbReference>
<keyword evidence="4 6" id="KW-0249">Electron transport</keyword>
<dbReference type="PRINTS" id="PR00163">
    <property type="entry name" value="RUBREDOXIN"/>
</dbReference>
<evidence type="ECO:0000256" key="1">
    <source>
        <dbReference type="ARBA" id="ARBA00005337"/>
    </source>
</evidence>
<dbReference type="PROSITE" id="PS00202">
    <property type="entry name" value="RUBREDOXIN"/>
    <property type="match status" value="1"/>
</dbReference>
<keyword evidence="5 6" id="KW-0408">Iron</keyword>
<dbReference type="InterPro" id="IPR024934">
    <property type="entry name" value="Rubredoxin-like_dom"/>
</dbReference>
<proteinExistence type="inferred from homology"/>
<name>A0A975GDS4_9BACT</name>
<dbReference type="SUPFAM" id="SSF57802">
    <property type="entry name" value="Rubredoxin-like"/>
    <property type="match status" value="1"/>
</dbReference>
<organism evidence="9 10">
    <name type="scientific">Sulfurimonas aquatica</name>
    <dbReference type="NCBI Taxonomy" id="2672570"/>
    <lineage>
        <taxon>Bacteria</taxon>
        <taxon>Pseudomonadati</taxon>
        <taxon>Campylobacterota</taxon>
        <taxon>Epsilonproteobacteria</taxon>
        <taxon>Campylobacterales</taxon>
        <taxon>Sulfurimonadaceae</taxon>
        <taxon>Sulfurimonas</taxon>
    </lineage>
</organism>
<gene>
    <name evidence="9" type="ORF">GJV85_13225</name>
</gene>
<protein>
    <recommendedName>
        <fullName evidence="6">Rubredoxin</fullName>
    </recommendedName>
</protein>
<dbReference type="Pfam" id="PF00301">
    <property type="entry name" value="Rubredoxin"/>
    <property type="match status" value="1"/>
</dbReference>
<dbReference type="PANTHER" id="PTHR47627">
    <property type="entry name" value="RUBREDOXIN"/>
    <property type="match status" value="1"/>
</dbReference>
<reference evidence="9" key="2">
    <citation type="submission" date="2021-04" db="EMBL/GenBank/DDBJ databases">
        <title>Isolation and characterization of a novel species of the genus Sulfurimonas.</title>
        <authorList>
            <person name="Fukui M."/>
        </authorList>
    </citation>
    <scope>NUCLEOTIDE SEQUENCE</scope>
    <source>
        <strain evidence="9">H1576</strain>
    </source>
</reference>
<feature type="binding site" evidence="7">
    <location>
        <position position="9"/>
    </location>
    <ligand>
        <name>Fe cation</name>
        <dbReference type="ChEBI" id="CHEBI:24875"/>
    </ligand>
</feature>
<sequence>MKNTQKYKCEVCDYIYDPELGDIENGIEAGTAFEDLPDSWTCPDCGEPKDSFEPYDG</sequence>
<keyword evidence="2 6" id="KW-0813">Transport</keyword>
<dbReference type="AlphaFoldDB" id="A0A975GDS4"/>
<evidence type="ECO:0000259" key="8">
    <source>
        <dbReference type="PROSITE" id="PS50903"/>
    </source>
</evidence>
<dbReference type="InterPro" id="IPR018527">
    <property type="entry name" value="Rubredoxin_Fe_BS"/>
</dbReference>
<dbReference type="GO" id="GO:0009055">
    <property type="term" value="F:electron transfer activity"/>
    <property type="evidence" value="ECO:0007669"/>
    <property type="project" value="InterPro"/>
</dbReference>
<comment type="cofactor">
    <cofactor evidence="6 7">
        <name>Fe(3+)</name>
        <dbReference type="ChEBI" id="CHEBI:29034"/>
    </cofactor>
    <text evidence="6 7">Binds 1 Fe(3+) ion per subunit.</text>
</comment>
<dbReference type="PANTHER" id="PTHR47627:SF1">
    <property type="entry name" value="RUBREDOXIN-1-RELATED"/>
    <property type="match status" value="1"/>
</dbReference>
<evidence type="ECO:0000256" key="7">
    <source>
        <dbReference type="PIRSR" id="PIRSR000071-1"/>
    </source>
</evidence>
<dbReference type="CDD" id="cd00730">
    <property type="entry name" value="rubredoxin"/>
    <property type="match status" value="1"/>
</dbReference>
<feature type="binding site" evidence="7">
    <location>
        <position position="42"/>
    </location>
    <ligand>
        <name>Fe cation</name>
        <dbReference type="ChEBI" id="CHEBI:24875"/>
    </ligand>
</feature>
<keyword evidence="10" id="KW-1185">Reference proteome</keyword>
<dbReference type="InterPro" id="IPR050526">
    <property type="entry name" value="Rubredoxin_ET"/>
</dbReference>
<dbReference type="FunFam" id="2.20.28.10:FF:000001">
    <property type="entry name" value="Rubredoxin"/>
    <property type="match status" value="1"/>
</dbReference>
<evidence type="ECO:0000256" key="2">
    <source>
        <dbReference type="ARBA" id="ARBA00022448"/>
    </source>
</evidence>
<evidence type="ECO:0000256" key="3">
    <source>
        <dbReference type="ARBA" id="ARBA00022723"/>
    </source>
</evidence>
<dbReference type="InterPro" id="IPR024922">
    <property type="entry name" value="Rubredoxin"/>
</dbReference>
<keyword evidence="3 6" id="KW-0479">Metal-binding</keyword>
<dbReference type="InterPro" id="IPR024935">
    <property type="entry name" value="Rubredoxin_dom"/>
</dbReference>
<dbReference type="KEGG" id="saqt:GJV85_13225"/>
<comment type="similarity">
    <text evidence="1 6">Belongs to the rubredoxin family.</text>
</comment>
<accession>A0A975GDS4</accession>
<dbReference type="RefSeq" id="WP_207561840.1">
    <property type="nucleotide sequence ID" value="NZ_CP046072.1"/>
</dbReference>